<name>E0TIJ6_PARBH</name>
<evidence type="ECO:0000313" key="2">
    <source>
        <dbReference type="Proteomes" id="UP000001302"/>
    </source>
</evidence>
<dbReference type="Pfam" id="PF11964">
    <property type="entry name" value="SpoIIAA-like"/>
    <property type="match status" value="1"/>
</dbReference>
<keyword evidence="2" id="KW-1185">Reference proteome</keyword>
<dbReference type="SUPFAM" id="SSF52091">
    <property type="entry name" value="SpoIIaa-like"/>
    <property type="match status" value="1"/>
</dbReference>
<accession>E0TIJ6</accession>
<dbReference type="AlphaFoldDB" id="E0TIJ6"/>
<sequence length="125" mass="14363">MFQVLKGDGRDVLAARFAGRLAREDIERFANWLESEMRERVDAGLLVVMEELEGYERWQAALSDLKADLRYNDRFAKIAIVGNARWEEAVTKAAEPFAEAELRNFDAEEQGTALAWLRDGDRLDR</sequence>
<dbReference type="EMBL" id="CP002156">
    <property type="protein sequence ID" value="ADM10854.1"/>
    <property type="molecule type" value="Genomic_DNA"/>
</dbReference>
<dbReference type="HOGENOM" id="CLU_137390_3_1_5"/>
<dbReference type="KEGG" id="pbr:PB2503_00435"/>
<proteinExistence type="predicted"/>
<dbReference type="InterPro" id="IPR036513">
    <property type="entry name" value="STAS_dom_sf"/>
</dbReference>
<reference evidence="2" key="1">
    <citation type="submission" date="2010-08" db="EMBL/GenBank/DDBJ databases">
        <title>Genome sequence of Parvularcula bermudensis HTCC2503.</title>
        <authorList>
            <person name="Kang D.-M."/>
            <person name="Oh H.-M."/>
            <person name="Cho J.-C."/>
        </authorList>
    </citation>
    <scope>NUCLEOTIDE SEQUENCE [LARGE SCALE GENOMIC DNA]</scope>
    <source>
        <strain evidence="2">ATCC BAA-594 / HTCC2503 / KCTC 12087</strain>
    </source>
</reference>
<dbReference type="RefSeq" id="WP_013301828.1">
    <property type="nucleotide sequence ID" value="NC_014414.1"/>
</dbReference>
<reference evidence="1 2" key="2">
    <citation type="journal article" date="2011" name="J. Bacteriol.">
        <title>Complete genome sequence of strain HTCC2503T of Parvularcula bermudensis, the type species of the order "Parvularculales" in the class Alphaproteobacteria.</title>
        <authorList>
            <person name="Oh H.M."/>
            <person name="Kang I."/>
            <person name="Vergin K.L."/>
            <person name="Kang D."/>
            <person name="Rhee K.H."/>
            <person name="Giovannoni S.J."/>
            <person name="Cho J.C."/>
        </authorList>
    </citation>
    <scope>NUCLEOTIDE SEQUENCE [LARGE SCALE GENOMIC DNA]</scope>
    <source>
        <strain evidence="2">ATCC BAA-594 / HTCC2503 / KCTC 12087</strain>
    </source>
</reference>
<gene>
    <name evidence="1" type="ordered locus">PB2503_00435</name>
</gene>
<dbReference type="STRING" id="314260.PB2503_00435"/>
<dbReference type="Gene3D" id="3.40.50.10600">
    <property type="entry name" value="SpoIIaa-like domains"/>
    <property type="match status" value="1"/>
</dbReference>
<evidence type="ECO:0000313" key="1">
    <source>
        <dbReference type="EMBL" id="ADM10854.1"/>
    </source>
</evidence>
<dbReference type="InterPro" id="IPR038396">
    <property type="entry name" value="SpoIIAA-like_sf"/>
</dbReference>
<dbReference type="Proteomes" id="UP000001302">
    <property type="component" value="Chromosome"/>
</dbReference>
<dbReference type="OrthoDB" id="555504at2"/>
<dbReference type="eggNOG" id="ENOG502ZD97">
    <property type="taxonomic scope" value="Bacteria"/>
</dbReference>
<protein>
    <recommendedName>
        <fullName evidence="3">STAS/SEC14 domain-containing protein</fullName>
    </recommendedName>
</protein>
<dbReference type="InterPro" id="IPR021866">
    <property type="entry name" value="SpoIIAA-like"/>
</dbReference>
<evidence type="ECO:0008006" key="3">
    <source>
        <dbReference type="Google" id="ProtNLM"/>
    </source>
</evidence>
<organism evidence="1 2">
    <name type="scientific">Parvularcula bermudensis (strain ATCC BAA-594 / HTCC2503 / KCTC 12087)</name>
    <dbReference type="NCBI Taxonomy" id="314260"/>
    <lineage>
        <taxon>Bacteria</taxon>
        <taxon>Pseudomonadati</taxon>
        <taxon>Pseudomonadota</taxon>
        <taxon>Alphaproteobacteria</taxon>
        <taxon>Parvularculales</taxon>
        <taxon>Parvularculaceae</taxon>
        <taxon>Parvularcula</taxon>
    </lineage>
</organism>